<evidence type="ECO:0000256" key="2">
    <source>
        <dbReference type="SAM" id="MobiDB-lite"/>
    </source>
</evidence>
<feature type="compositionally biased region" description="Basic and acidic residues" evidence="2">
    <location>
        <begin position="200"/>
        <end position="219"/>
    </location>
</feature>
<accession>A0A2A4JB54</accession>
<gene>
    <name evidence="3" type="ORF">B5V51_4216</name>
</gene>
<comment type="caution">
    <text evidence="3">The sequence shown here is derived from an EMBL/GenBank/DDBJ whole genome shotgun (WGS) entry which is preliminary data.</text>
</comment>
<dbReference type="EMBL" id="NWSH01002039">
    <property type="protein sequence ID" value="PCG69337.1"/>
    <property type="molecule type" value="Genomic_DNA"/>
</dbReference>
<name>A0A2A4JB54_HELVI</name>
<protein>
    <recommendedName>
        <fullName evidence="4">Endonuclease-reverse transcriptase</fullName>
    </recommendedName>
</protein>
<reference evidence="3" key="1">
    <citation type="submission" date="2017-09" db="EMBL/GenBank/DDBJ databases">
        <title>Contemporary evolution of a Lepidopteran species, Heliothis virescens, in response to modern agricultural practices.</title>
        <authorList>
            <person name="Fritz M.L."/>
            <person name="Deyonke A.M."/>
            <person name="Papanicolaou A."/>
            <person name="Micinski S."/>
            <person name="Westbrook J."/>
            <person name="Gould F."/>
        </authorList>
    </citation>
    <scope>NUCLEOTIDE SEQUENCE [LARGE SCALE GENOMIC DNA]</scope>
    <source>
        <strain evidence="3">HvINT-</strain>
        <tissue evidence="3">Whole body</tissue>
    </source>
</reference>
<feature type="region of interest" description="Disordered" evidence="2">
    <location>
        <begin position="200"/>
        <end position="264"/>
    </location>
</feature>
<feature type="compositionally biased region" description="Polar residues" evidence="2">
    <location>
        <begin position="234"/>
        <end position="247"/>
    </location>
</feature>
<sequence>MDEMMDILKRIQNDLTNQKQEMQSMQENITKSINNNIDEKFSLIEDRTKKLEIKLNEQQKRLDNFEKQIRRKNLILYGVEETERGYMELQEQVLSLINNKMNVNIQRTEIEMVRRLGKIGGKIRPILITLTTMGRKIEILKKIHTLESSTINIKEDFPKEVMLKRKELQQIVNKERQLGKNAVLRYDKIVILKNKSENTLAKDTRNQKRNLSESPEHHQNTTSTVQAGKEKNKTNNITSYMNTASPKNTREPITVEETSVQKND</sequence>
<keyword evidence="1" id="KW-0175">Coiled coil</keyword>
<proteinExistence type="predicted"/>
<dbReference type="AlphaFoldDB" id="A0A2A4JB54"/>
<organism evidence="3">
    <name type="scientific">Heliothis virescens</name>
    <name type="common">Tobacco budworm moth</name>
    <dbReference type="NCBI Taxonomy" id="7102"/>
    <lineage>
        <taxon>Eukaryota</taxon>
        <taxon>Metazoa</taxon>
        <taxon>Ecdysozoa</taxon>
        <taxon>Arthropoda</taxon>
        <taxon>Hexapoda</taxon>
        <taxon>Insecta</taxon>
        <taxon>Pterygota</taxon>
        <taxon>Neoptera</taxon>
        <taxon>Endopterygota</taxon>
        <taxon>Lepidoptera</taxon>
        <taxon>Glossata</taxon>
        <taxon>Ditrysia</taxon>
        <taxon>Noctuoidea</taxon>
        <taxon>Noctuidae</taxon>
        <taxon>Heliothinae</taxon>
        <taxon>Heliothis</taxon>
    </lineage>
</organism>
<evidence type="ECO:0008006" key="4">
    <source>
        <dbReference type="Google" id="ProtNLM"/>
    </source>
</evidence>
<feature type="coiled-coil region" evidence="1">
    <location>
        <begin position="1"/>
        <end position="99"/>
    </location>
</feature>
<evidence type="ECO:0000256" key="1">
    <source>
        <dbReference type="SAM" id="Coils"/>
    </source>
</evidence>
<dbReference type="STRING" id="7102.A0A2A4JB54"/>
<evidence type="ECO:0000313" key="3">
    <source>
        <dbReference type="EMBL" id="PCG69337.1"/>
    </source>
</evidence>